<reference evidence="1" key="2">
    <citation type="submission" date="2023-06" db="EMBL/GenBank/DDBJ databases">
        <authorList>
            <person name="Ma L."/>
            <person name="Liu K.-W."/>
            <person name="Li Z."/>
            <person name="Hsiao Y.-Y."/>
            <person name="Qi Y."/>
            <person name="Fu T."/>
            <person name="Tang G."/>
            <person name="Zhang D."/>
            <person name="Sun W.-H."/>
            <person name="Liu D.-K."/>
            <person name="Li Y."/>
            <person name="Chen G.-Z."/>
            <person name="Liu X.-D."/>
            <person name="Liao X.-Y."/>
            <person name="Jiang Y.-T."/>
            <person name="Yu X."/>
            <person name="Hao Y."/>
            <person name="Huang J."/>
            <person name="Zhao X.-W."/>
            <person name="Ke S."/>
            <person name="Chen Y.-Y."/>
            <person name="Wu W.-L."/>
            <person name="Hsu J.-L."/>
            <person name="Lin Y.-F."/>
            <person name="Huang M.-D."/>
            <person name="Li C.-Y."/>
            <person name="Huang L."/>
            <person name="Wang Z.-W."/>
            <person name="Zhao X."/>
            <person name="Zhong W.-Y."/>
            <person name="Peng D.-H."/>
            <person name="Ahmad S."/>
            <person name="Lan S."/>
            <person name="Zhang J.-S."/>
            <person name="Tsai W.-C."/>
            <person name="Van De Peer Y."/>
            <person name="Liu Z.-J."/>
        </authorList>
    </citation>
    <scope>NUCLEOTIDE SEQUENCE</scope>
    <source>
        <strain evidence="1">SCP</strain>
        <tissue evidence="1">Leaves</tissue>
    </source>
</reference>
<dbReference type="Proteomes" id="UP001179952">
    <property type="component" value="Unassembled WGS sequence"/>
</dbReference>
<sequence>MHPDTRLQTMKLKLKFNTWKRMHAMQVDPTTPLSLPPIIIIIMTTSKSMCGVESHTRSSIEWLLLRGRRTLCPPGLQNRTRPSRRR</sequence>
<comment type="caution">
    <text evidence="1">The sequence shown here is derived from an EMBL/GenBank/DDBJ whole genome shotgun (WGS) entry which is preliminary data.</text>
</comment>
<reference evidence="1" key="1">
    <citation type="journal article" date="2023" name="Nat. Commun.">
        <title>Diploid and tetraploid genomes of Acorus and the evolution of monocots.</title>
        <authorList>
            <person name="Ma L."/>
            <person name="Liu K.W."/>
            <person name="Li Z."/>
            <person name="Hsiao Y.Y."/>
            <person name="Qi Y."/>
            <person name="Fu T."/>
            <person name="Tang G.D."/>
            <person name="Zhang D."/>
            <person name="Sun W.H."/>
            <person name="Liu D.K."/>
            <person name="Li Y."/>
            <person name="Chen G.Z."/>
            <person name="Liu X.D."/>
            <person name="Liao X.Y."/>
            <person name="Jiang Y.T."/>
            <person name="Yu X."/>
            <person name="Hao Y."/>
            <person name="Huang J."/>
            <person name="Zhao X.W."/>
            <person name="Ke S."/>
            <person name="Chen Y.Y."/>
            <person name="Wu W.L."/>
            <person name="Hsu J.L."/>
            <person name="Lin Y.F."/>
            <person name="Huang M.D."/>
            <person name="Li C.Y."/>
            <person name="Huang L."/>
            <person name="Wang Z.W."/>
            <person name="Zhao X."/>
            <person name="Zhong W.Y."/>
            <person name="Peng D.H."/>
            <person name="Ahmad S."/>
            <person name="Lan S."/>
            <person name="Zhang J.S."/>
            <person name="Tsai W.C."/>
            <person name="Van de Peer Y."/>
            <person name="Liu Z.J."/>
        </authorList>
    </citation>
    <scope>NUCLEOTIDE SEQUENCE</scope>
    <source>
        <strain evidence="1">SCP</strain>
    </source>
</reference>
<keyword evidence="2" id="KW-1185">Reference proteome</keyword>
<evidence type="ECO:0000313" key="1">
    <source>
        <dbReference type="EMBL" id="KAK1278271.1"/>
    </source>
</evidence>
<evidence type="ECO:0000313" key="2">
    <source>
        <dbReference type="Proteomes" id="UP001179952"/>
    </source>
</evidence>
<name>A0AAV9BPM0_ACOGR</name>
<accession>A0AAV9BPM0</accession>
<gene>
    <name evidence="1" type="ORF">QJS04_geneDACA015720</name>
</gene>
<organism evidence="1 2">
    <name type="scientific">Acorus gramineus</name>
    <name type="common">Dwarf sweet flag</name>
    <dbReference type="NCBI Taxonomy" id="55184"/>
    <lineage>
        <taxon>Eukaryota</taxon>
        <taxon>Viridiplantae</taxon>
        <taxon>Streptophyta</taxon>
        <taxon>Embryophyta</taxon>
        <taxon>Tracheophyta</taxon>
        <taxon>Spermatophyta</taxon>
        <taxon>Magnoliopsida</taxon>
        <taxon>Liliopsida</taxon>
        <taxon>Acoraceae</taxon>
        <taxon>Acorus</taxon>
    </lineage>
</organism>
<protein>
    <submittedName>
        <fullName evidence="1">Uncharacterized protein</fullName>
    </submittedName>
</protein>
<proteinExistence type="predicted"/>
<dbReference type="AlphaFoldDB" id="A0AAV9BPM0"/>
<dbReference type="EMBL" id="JAUJYN010000002">
    <property type="protein sequence ID" value="KAK1278271.1"/>
    <property type="molecule type" value="Genomic_DNA"/>
</dbReference>